<gene>
    <name evidence="1" type="primary">WBGene00282080</name>
</gene>
<sequence>MNEHLPHDTPHRGRNAAPHERTTLLLKVKDISIMRISDYRLHMNVVKSTVIFGRKEVDAKKWKEAKKSLPESGHVQVAIFAGESRDFGLLSIDNGTELSELLSEDTGMDKN</sequence>
<organism evidence="1 2">
    <name type="scientific">Pristionchus pacificus</name>
    <name type="common">Parasitic nematode worm</name>
    <dbReference type="NCBI Taxonomy" id="54126"/>
    <lineage>
        <taxon>Eukaryota</taxon>
        <taxon>Metazoa</taxon>
        <taxon>Ecdysozoa</taxon>
        <taxon>Nematoda</taxon>
        <taxon>Chromadorea</taxon>
        <taxon>Rhabditida</taxon>
        <taxon>Rhabditina</taxon>
        <taxon>Diplogasteromorpha</taxon>
        <taxon>Diplogasteroidea</taxon>
        <taxon>Neodiplogasteridae</taxon>
        <taxon>Pristionchus</taxon>
    </lineage>
</organism>
<protein>
    <submittedName>
        <fullName evidence="1">Uncharacterized protein</fullName>
    </submittedName>
</protein>
<proteinExistence type="predicted"/>
<keyword evidence="2" id="KW-1185">Reference proteome</keyword>
<reference evidence="2" key="1">
    <citation type="journal article" date="2008" name="Nat. Genet.">
        <title>The Pristionchus pacificus genome provides a unique perspective on nematode lifestyle and parasitism.</title>
        <authorList>
            <person name="Dieterich C."/>
            <person name="Clifton S.W."/>
            <person name="Schuster L.N."/>
            <person name="Chinwalla A."/>
            <person name="Delehaunty K."/>
            <person name="Dinkelacker I."/>
            <person name="Fulton L."/>
            <person name="Fulton R."/>
            <person name="Godfrey J."/>
            <person name="Minx P."/>
            <person name="Mitreva M."/>
            <person name="Roeseler W."/>
            <person name="Tian H."/>
            <person name="Witte H."/>
            <person name="Yang S.P."/>
            <person name="Wilson R.K."/>
            <person name="Sommer R.J."/>
        </authorList>
    </citation>
    <scope>NUCLEOTIDE SEQUENCE [LARGE SCALE GENOMIC DNA]</scope>
    <source>
        <strain evidence="2">PS312</strain>
    </source>
</reference>
<name>A0A2A6C5A2_PRIPA</name>
<accession>A0A2A6C5A2</accession>
<dbReference type="EnsemblMetazoa" id="PPA43711.1">
    <property type="protein sequence ID" value="PPA43711.1"/>
    <property type="gene ID" value="WBGene00282080"/>
</dbReference>
<evidence type="ECO:0000313" key="1">
    <source>
        <dbReference type="EnsemblMetazoa" id="PPA43711.1"/>
    </source>
</evidence>
<accession>A0A8R1V129</accession>
<dbReference type="AlphaFoldDB" id="A0A2A6C5A2"/>
<dbReference type="Proteomes" id="UP000005239">
    <property type="component" value="Unassembled WGS sequence"/>
</dbReference>
<reference evidence="1" key="2">
    <citation type="submission" date="2022-06" db="UniProtKB">
        <authorList>
            <consortium name="EnsemblMetazoa"/>
        </authorList>
    </citation>
    <scope>IDENTIFICATION</scope>
    <source>
        <strain evidence="1">PS312</strain>
    </source>
</reference>
<evidence type="ECO:0000313" key="2">
    <source>
        <dbReference type="Proteomes" id="UP000005239"/>
    </source>
</evidence>